<keyword evidence="2" id="KW-1185">Reference proteome</keyword>
<organism evidence="1 2">
    <name type="scientific">Pseudochryseolinea flava</name>
    <dbReference type="NCBI Taxonomy" id="2059302"/>
    <lineage>
        <taxon>Bacteria</taxon>
        <taxon>Pseudomonadati</taxon>
        <taxon>Bacteroidota</taxon>
        <taxon>Cytophagia</taxon>
        <taxon>Cytophagales</taxon>
        <taxon>Fulvivirgaceae</taxon>
        <taxon>Pseudochryseolinea</taxon>
    </lineage>
</organism>
<comment type="caution">
    <text evidence="1">The sequence shown here is derived from an EMBL/GenBank/DDBJ whole genome shotgun (WGS) entry which is preliminary data.</text>
</comment>
<dbReference type="RefSeq" id="WP_112748842.1">
    <property type="nucleotide sequence ID" value="NZ_QMFY01000013.1"/>
</dbReference>
<reference evidence="1 2" key="1">
    <citation type="submission" date="2018-06" db="EMBL/GenBank/DDBJ databases">
        <title>Chryseolinea flavus sp. nov., a member of the phylum Bacteroidetes isolated from soil.</title>
        <authorList>
            <person name="Li Y."/>
            <person name="Wang J."/>
        </authorList>
    </citation>
    <scope>NUCLEOTIDE SEQUENCE [LARGE SCALE GENOMIC DNA]</scope>
    <source>
        <strain evidence="1 2">SDU1-6</strain>
    </source>
</reference>
<name>A0A364XYZ3_9BACT</name>
<dbReference type="AlphaFoldDB" id="A0A364XYZ3"/>
<protein>
    <recommendedName>
        <fullName evidence="3">HEAT repeat domain-containing protein</fullName>
    </recommendedName>
</protein>
<evidence type="ECO:0008006" key="3">
    <source>
        <dbReference type="Google" id="ProtNLM"/>
    </source>
</evidence>
<proteinExistence type="predicted"/>
<dbReference type="OrthoDB" id="976866at2"/>
<dbReference type="Gene3D" id="1.25.10.10">
    <property type="entry name" value="Leucine-rich Repeat Variant"/>
    <property type="match status" value="1"/>
</dbReference>
<accession>A0A364XYZ3</accession>
<dbReference type="InterPro" id="IPR011989">
    <property type="entry name" value="ARM-like"/>
</dbReference>
<sequence>MREKISRASEVNLYDVVKRLDDRDPNVRESAATYCAIHGKQTTCVRQELINHIDDPEIAVRISLAEALYHSGERQCSLRVINQALISHDMAIRIHALQLLESFGYDVTSAKRITGA</sequence>
<dbReference type="InterPro" id="IPR016024">
    <property type="entry name" value="ARM-type_fold"/>
</dbReference>
<dbReference type="SUPFAM" id="SSF48371">
    <property type="entry name" value="ARM repeat"/>
    <property type="match status" value="1"/>
</dbReference>
<dbReference type="EMBL" id="QMFY01000013">
    <property type="protein sequence ID" value="RAV99029.1"/>
    <property type="molecule type" value="Genomic_DNA"/>
</dbReference>
<evidence type="ECO:0000313" key="1">
    <source>
        <dbReference type="EMBL" id="RAV99029.1"/>
    </source>
</evidence>
<gene>
    <name evidence="1" type="ORF">DQQ10_20760</name>
</gene>
<evidence type="ECO:0000313" key="2">
    <source>
        <dbReference type="Proteomes" id="UP000251889"/>
    </source>
</evidence>
<dbReference type="Proteomes" id="UP000251889">
    <property type="component" value="Unassembled WGS sequence"/>
</dbReference>